<dbReference type="RefSeq" id="WP_261964281.1">
    <property type="nucleotide sequence ID" value="NZ_BAAAXA010000003.1"/>
</dbReference>
<evidence type="ECO:0000256" key="2">
    <source>
        <dbReference type="SAM" id="Phobius"/>
    </source>
</evidence>
<sequence length="311" mass="32891">MSDPLETLVRDAQRARAGAGRPDLERIRQALPVLVRRRARRRRAGAVVAAAVLVLAGAGGVRALPGGTPDVHAPGPEHSPSASASPSAPLVAMPYELADPPGAYRESLRTIEEGPDGVRASRVYSDGPRRLVLGVRPGLLPGGEVVQVGPNPAVYRVLGPDHAEVAWVARLGGVVGLEAVGTGLDRDGLVAVAGRVADHSLWLEKPITLGWTPQHPIIRYSTILGDNPPQRSTVTATGDDGTLSVTETIYQEPIAGAEIVSLHAQPASLVEDGQRQSISQRMPYTDILVTITLEPPQERRQFLAIAETVTT</sequence>
<reference evidence="3" key="1">
    <citation type="journal article" date="2014" name="Int. J. Syst. Evol. Microbiol.">
        <title>Complete genome sequence of Corynebacterium casei LMG S-19264T (=DSM 44701T), isolated from a smear-ripened cheese.</title>
        <authorList>
            <consortium name="US DOE Joint Genome Institute (JGI-PGF)"/>
            <person name="Walter F."/>
            <person name="Albersmeier A."/>
            <person name="Kalinowski J."/>
            <person name="Ruckert C."/>
        </authorList>
    </citation>
    <scope>NUCLEOTIDE SEQUENCE</scope>
    <source>
        <strain evidence="3">VKM Ac-1321</strain>
    </source>
</reference>
<protein>
    <submittedName>
        <fullName evidence="3">Uncharacterized protein</fullName>
    </submittedName>
</protein>
<proteinExistence type="predicted"/>
<accession>A0A9W6KJF0</accession>
<evidence type="ECO:0000256" key="1">
    <source>
        <dbReference type="SAM" id="MobiDB-lite"/>
    </source>
</evidence>
<keyword evidence="4" id="KW-1185">Reference proteome</keyword>
<keyword evidence="2" id="KW-0472">Membrane</keyword>
<evidence type="ECO:0000313" key="3">
    <source>
        <dbReference type="EMBL" id="GLL01609.1"/>
    </source>
</evidence>
<dbReference type="Proteomes" id="UP001143480">
    <property type="component" value="Unassembled WGS sequence"/>
</dbReference>
<dbReference type="AlphaFoldDB" id="A0A9W6KJF0"/>
<feature type="region of interest" description="Disordered" evidence="1">
    <location>
        <begin position="66"/>
        <end position="87"/>
    </location>
</feature>
<name>A0A9W6KJF0_9ACTN</name>
<keyword evidence="2" id="KW-0812">Transmembrane</keyword>
<organism evidence="3 4">
    <name type="scientific">Dactylosporangium matsuzakiense</name>
    <dbReference type="NCBI Taxonomy" id="53360"/>
    <lineage>
        <taxon>Bacteria</taxon>
        <taxon>Bacillati</taxon>
        <taxon>Actinomycetota</taxon>
        <taxon>Actinomycetes</taxon>
        <taxon>Micromonosporales</taxon>
        <taxon>Micromonosporaceae</taxon>
        <taxon>Dactylosporangium</taxon>
    </lineage>
</organism>
<dbReference type="EMBL" id="BSFP01000017">
    <property type="protein sequence ID" value="GLL01609.1"/>
    <property type="molecule type" value="Genomic_DNA"/>
</dbReference>
<feature type="transmembrane region" description="Helical" evidence="2">
    <location>
        <begin position="44"/>
        <end position="64"/>
    </location>
</feature>
<gene>
    <name evidence="3" type="ORF">GCM10017581_033510</name>
</gene>
<evidence type="ECO:0000313" key="4">
    <source>
        <dbReference type="Proteomes" id="UP001143480"/>
    </source>
</evidence>
<reference evidence="3" key="2">
    <citation type="submission" date="2023-01" db="EMBL/GenBank/DDBJ databases">
        <authorList>
            <person name="Sun Q."/>
            <person name="Evtushenko L."/>
        </authorList>
    </citation>
    <scope>NUCLEOTIDE SEQUENCE</scope>
    <source>
        <strain evidence="3">VKM Ac-1321</strain>
    </source>
</reference>
<keyword evidence="2" id="KW-1133">Transmembrane helix</keyword>
<comment type="caution">
    <text evidence="3">The sequence shown here is derived from an EMBL/GenBank/DDBJ whole genome shotgun (WGS) entry which is preliminary data.</text>
</comment>